<evidence type="ECO:0000256" key="1">
    <source>
        <dbReference type="ARBA" id="ARBA00007623"/>
    </source>
</evidence>
<reference evidence="4" key="1">
    <citation type="submission" date="2025-08" db="UniProtKB">
        <authorList>
            <consortium name="RefSeq"/>
        </authorList>
    </citation>
    <scope>IDENTIFICATION</scope>
    <source>
        <strain evidence="4">Nigerian</strain>
        <tissue evidence="4">Liver and blood</tissue>
    </source>
</reference>
<evidence type="ECO:0000313" key="4">
    <source>
        <dbReference type="RefSeq" id="XP_031758104.1"/>
    </source>
</evidence>
<dbReference type="PANTHER" id="PTHR10183">
    <property type="entry name" value="CALPAIN"/>
    <property type="match status" value="1"/>
</dbReference>
<dbReference type="InterPro" id="IPR022683">
    <property type="entry name" value="Calpain_III"/>
</dbReference>
<keyword evidence="3" id="KW-1185">Reference proteome</keyword>
<dbReference type="Gene3D" id="2.60.120.380">
    <property type="match status" value="1"/>
</dbReference>
<comment type="similarity">
    <text evidence="1">Belongs to the peptidase C2 family.</text>
</comment>
<gene>
    <name evidence="4 5" type="primary">LOC116410873</name>
</gene>
<dbReference type="PANTHER" id="PTHR10183:SF431">
    <property type="entry name" value="CALPAIN-8-LIKE ISOFORM X1"/>
    <property type="match status" value="1"/>
</dbReference>
<dbReference type="RefSeq" id="XP_031758104.1">
    <property type="nucleotide sequence ID" value="XM_031902244.1"/>
</dbReference>
<dbReference type="GO" id="GO:0004198">
    <property type="term" value="F:calcium-dependent cysteine-type endopeptidase activity"/>
    <property type="evidence" value="ECO:0007669"/>
    <property type="project" value="InterPro"/>
</dbReference>
<feature type="domain" description="Peptidase C2 calpain" evidence="2">
    <location>
        <begin position="30"/>
        <end position="162"/>
    </location>
</feature>
<evidence type="ECO:0000259" key="2">
    <source>
        <dbReference type="SMART" id="SM00720"/>
    </source>
</evidence>
<protein>
    <submittedName>
        <fullName evidence="4">Calpain-2 catalytic subunit-like</fullName>
    </submittedName>
</protein>
<dbReference type="InterPro" id="IPR022682">
    <property type="entry name" value="Calpain_domain_III"/>
</dbReference>
<dbReference type="SUPFAM" id="SSF49758">
    <property type="entry name" value="Calpain large subunit, middle domain (domain III)"/>
    <property type="match status" value="1"/>
</dbReference>
<dbReference type="Pfam" id="PF01067">
    <property type="entry name" value="Calpain_III"/>
    <property type="match status" value="1"/>
</dbReference>
<dbReference type="OrthoDB" id="424753at2759"/>
<organism evidence="3 4">
    <name type="scientific">Xenopus tropicalis</name>
    <name type="common">Western clawed frog</name>
    <name type="synonym">Silurana tropicalis</name>
    <dbReference type="NCBI Taxonomy" id="8364"/>
    <lineage>
        <taxon>Eukaryota</taxon>
        <taxon>Metazoa</taxon>
        <taxon>Chordata</taxon>
        <taxon>Craniata</taxon>
        <taxon>Vertebrata</taxon>
        <taxon>Euteleostomi</taxon>
        <taxon>Amphibia</taxon>
        <taxon>Batrachia</taxon>
        <taxon>Anura</taxon>
        <taxon>Pipoidea</taxon>
        <taxon>Pipidae</taxon>
        <taxon>Xenopodinae</taxon>
        <taxon>Xenopus</taxon>
        <taxon>Silurana</taxon>
    </lineage>
</organism>
<name>A0A8J1JJQ6_XENTR</name>
<dbReference type="InterPro" id="IPR036213">
    <property type="entry name" value="Calpain_III_sf"/>
</dbReference>
<dbReference type="Proteomes" id="UP000008143">
    <property type="component" value="Chromosome 5"/>
</dbReference>
<evidence type="ECO:0000313" key="3">
    <source>
        <dbReference type="Proteomes" id="UP000008143"/>
    </source>
</evidence>
<dbReference type="GO" id="GO:0006508">
    <property type="term" value="P:proteolysis"/>
    <property type="evidence" value="ECO:0007669"/>
    <property type="project" value="InterPro"/>
</dbReference>
<dbReference type="GeneID" id="116410873"/>
<dbReference type="AlphaFoldDB" id="A0A8J1JJQ6"/>
<evidence type="ECO:0000313" key="5">
    <source>
        <dbReference type="Xenbase" id="XB-GENE-29096499"/>
    </source>
</evidence>
<sequence length="162" mass="18309">MPYADMVKEYDTVEICYVASSSGVNMKEPHWSLTQTGGSWNKGNPAETFLADLRFRFKLEVPDEDQAAAGDAALCTVIVALMQKTVPKDNYIDFQLYQVSAQVLVKDLKSINYINSNDWNSWKTRHFRVPKGEYLIVPKPSDPNQDMDFCIRVFSMKKGGAA</sequence>
<dbReference type="AGR" id="Xenbase:XB-GENE-29096499"/>
<dbReference type="KEGG" id="xtr:116410873"/>
<dbReference type="InterPro" id="IPR022684">
    <property type="entry name" value="Calpain_cysteine_protease"/>
</dbReference>
<proteinExistence type="inferred from homology"/>
<dbReference type="SMART" id="SM00720">
    <property type="entry name" value="calpain_III"/>
    <property type="match status" value="1"/>
</dbReference>
<dbReference type="Xenbase" id="XB-GENE-29096499">
    <property type="gene designation" value="LOC116410873"/>
</dbReference>
<accession>A0A8J1JJQ6</accession>